<keyword evidence="1" id="KW-0732">Signal</keyword>
<reference evidence="3" key="1">
    <citation type="submission" date="2018-07" db="EMBL/GenBank/DDBJ databases">
        <title>Genome sequence of Erythrobacter strain YH-07, an antagonistic bacterium isolated from Yellow Sea.</title>
        <authorList>
            <person name="Tang T."/>
            <person name="Liu Q."/>
            <person name="Sun X."/>
        </authorList>
    </citation>
    <scope>NUCLEOTIDE SEQUENCE [LARGE SCALE GENOMIC DNA]</scope>
    <source>
        <strain evidence="3">YH-07</strain>
    </source>
</reference>
<keyword evidence="3" id="KW-1185">Reference proteome</keyword>
<gene>
    <name evidence="2" type="ORF">DVR09_02180</name>
</gene>
<dbReference type="InterPro" id="IPR018673">
    <property type="entry name" value="DUF2141"/>
</dbReference>
<dbReference type="Proteomes" id="UP000254508">
    <property type="component" value="Chromosome"/>
</dbReference>
<sequence length="156" mass="16370">MSRLGAVAFLPLGAVLAAASPPAPPEDGALTGATISVTVTELRNAKGIVRACMTTDEGKFPRCRGVAGAHGATAEAREGSVTFTFAGVKPGRYAIALLHDENANGKADRALGMMPKEGFGFSRDAKVRMGPPRFSEAAFDIGTEDRALTIRMRYML</sequence>
<feature type="signal peptide" evidence="1">
    <location>
        <begin position="1"/>
        <end position="19"/>
    </location>
</feature>
<organism evidence="2 3">
    <name type="scientific">Erythrobacter aureus</name>
    <dbReference type="NCBI Taxonomy" id="2182384"/>
    <lineage>
        <taxon>Bacteria</taxon>
        <taxon>Pseudomonadati</taxon>
        <taxon>Pseudomonadota</taxon>
        <taxon>Alphaproteobacteria</taxon>
        <taxon>Sphingomonadales</taxon>
        <taxon>Erythrobacteraceae</taxon>
        <taxon>Erythrobacter/Porphyrobacter group</taxon>
        <taxon>Erythrobacter</taxon>
    </lineage>
</organism>
<protein>
    <submittedName>
        <fullName evidence="2">DUF2141 domain-containing protein</fullName>
    </submittedName>
</protein>
<feature type="chain" id="PRO_5017021535" evidence="1">
    <location>
        <begin position="20"/>
        <end position="156"/>
    </location>
</feature>
<evidence type="ECO:0000313" key="3">
    <source>
        <dbReference type="Proteomes" id="UP000254508"/>
    </source>
</evidence>
<dbReference type="AlphaFoldDB" id="A0A345YBJ0"/>
<evidence type="ECO:0000313" key="2">
    <source>
        <dbReference type="EMBL" id="AXK41292.1"/>
    </source>
</evidence>
<dbReference type="KEGG" id="err:DVR09_02180"/>
<dbReference type="EMBL" id="CP031357">
    <property type="protein sequence ID" value="AXK41292.1"/>
    <property type="molecule type" value="Genomic_DNA"/>
</dbReference>
<dbReference type="RefSeq" id="WP_115415481.1">
    <property type="nucleotide sequence ID" value="NZ_CP031357.1"/>
</dbReference>
<proteinExistence type="predicted"/>
<name>A0A345YBJ0_9SPHN</name>
<evidence type="ECO:0000256" key="1">
    <source>
        <dbReference type="SAM" id="SignalP"/>
    </source>
</evidence>
<dbReference type="OrthoDB" id="9788332at2"/>
<accession>A0A345YBJ0</accession>
<dbReference type="Pfam" id="PF09912">
    <property type="entry name" value="DUF2141"/>
    <property type="match status" value="1"/>
</dbReference>